<keyword evidence="3 7" id="KW-0349">Heme</keyword>
<organism evidence="8 9">
    <name type="scientific">Thelonectria olida</name>
    <dbReference type="NCBI Taxonomy" id="1576542"/>
    <lineage>
        <taxon>Eukaryota</taxon>
        <taxon>Fungi</taxon>
        <taxon>Dikarya</taxon>
        <taxon>Ascomycota</taxon>
        <taxon>Pezizomycotina</taxon>
        <taxon>Sordariomycetes</taxon>
        <taxon>Hypocreomycetidae</taxon>
        <taxon>Hypocreales</taxon>
        <taxon>Nectriaceae</taxon>
        <taxon>Thelonectria</taxon>
    </lineage>
</organism>
<name>A0A9P9AEJ0_9HYPO</name>
<dbReference type="Proteomes" id="UP000777438">
    <property type="component" value="Unassembled WGS sequence"/>
</dbReference>
<dbReference type="SUPFAM" id="SSF48264">
    <property type="entry name" value="Cytochrome P450"/>
    <property type="match status" value="1"/>
</dbReference>
<evidence type="ECO:0000256" key="3">
    <source>
        <dbReference type="ARBA" id="ARBA00022617"/>
    </source>
</evidence>
<gene>
    <name evidence="8" type="ORF">B0T10DRAFT_280098</name>
</gene>
<dbReference type="GO" id="GO:0016705">
    <property type="term" value="F:oxidoreductase activity, acting on paired donors, with incorporation or reduction of molecular oxygen"/>
    <property type="evidence" value="ECO:0007669"/>
    <property type="project" value="InterPro"/>
</dbReference>
<proteinExistence type="inferred from homology"/>
<dbReference type="CDD" id="cd00302">
    <property type="entry name" value="cytochrome_P450"/>
    <property type="match status" value="1"/>
</dbReference>
<evidence type="ECO:0000313" key="9">
    <source>
        <dbReference type="Proteomes" id="UP000777438"/>
    </source>
</evidence>
<dbReference type="Pfam" id="PF00067">
    <property type="entry name" value="p450"/>
    <property type="match status" value="1"/>
</dbReference>
<dbReference type="AlphaFoldDB" id="A0A9P9AEJ0"/>
<dbReference type="Gene3D" id="1.10.630.10">
    <property type="entry name" value="Cytochrome P450"/>
    <property type="match status" value="1"/>
</dbReference>
<feature type="binding site" description="axial binding residue" evidence="7">
    <location>
        <position position="436"/>
    </location>
    <ligand>
        <name>heme</name>
        <dbReference type="ChEBI" id="CHEBI:30413"/>
    </ligand>
    <ligandPart>
        <name>Fe</name>
        <dbReference type="ChEBI" id="CHEBI:18248"/>
    </ligandPart>
</feature>
<dbReference type="PRINTS" id="PR00465">
    <property type="entry name" value="EP450IV"/>
</dbReference>
<keyword evidence="6" id="KW-0503">Monooxygenase</keyword>
<comment type="cofactor">
    <cofactor evidence="1 7">
        <name>heme</name>
        <dbReference type="ChEBI" id="CHEBI:30413"/>
    </cofactor>
</comment>
<sequence length="502" mass="56314">MAIILSGLAALPAQCDNILAVLSILFGLMAVRPLLSRLSTPRGAPKFIERYLGFSSPSFSKYRADYLQQGRQQSQNGQFSFWYGSNHVVAISGHSARSAYLTSRGLDSLAGFLALFGSFLNVDSLTNSYVRLLMLVYKRCTQDEHMTQNLHHLIDDSHECLQSDRLNVIDPVDMMGHLVYQLTHRMVGTHDIANSLELVDKTRQIYKPLEESSLFDLWFPLLPTPSKLRKIWGYSRLHWSIQGFVANRRKTGRVENDAMQMMMDQGCSDPIISLAIIGAILAGVFNTSINAAWNLCCLTQNPTWMSKIQTEVDSAVNRHRRSPTEKVTDVLKRLTLKDWETEFPILELTLKETLRFTMSGTIVRKNISDKDVPIGDTGSVIPKNSLAVYSSGDAHMNPDVYKDPLQWDPSRHDEVRAEGLQTPHAFLGWGSGNHPCPAMRFAKLNIVVPTVMFIASYDFEMCDGKGNATKDPLPTLVFDRVGAGRPSQAMHMKCRSRLSEKS</sequence>
<keyword evidence="9" id="KW-1185">Reference proteome</keyword>
<evidence type="ECO:0000256" key="4">
    <source>
        <dbReference type="ARBA" id="ARBA00022723"/>
    </source>
</evidence>
<dbReference type="PANTHER" id="PTHR24304">
    <property type="entry name" value="CYTOCHROME P450 FAMILY 7"/>
    <property type="match status" value="1"/>
</dbReference>
<protein>
    <submittedName>
        <fullName evidence="8">Cytochrome P450</fullName>
    </submittedName>
</protein>
<dbReference type="OrthoDB" id="1055148at2759"/>
<keyword evidence="5 7" id="KW-0408">Iron</keyword>
<evidence type="ECO:0000313" key="8">
    <source>
        <dbReference type="EMBL" id="KAH6869754.1"/>
    </source>
</evidence>
<evidence type="ECO:0000256" key="1">
    <source>
        <dbReference type="ARBA" id="ARBA00001971"/>
    </source>
</evidence>
<evidence type="ECO:0000256" key="6">
    <source>
        <dbReference type="ARBA" id="ARBA00023033"/>
    </source>
</evidence>
<dbReference type="InterPro" id="IPR001128">
    <property type="entry name" value="Cyt_P450"/>
</dbReference>
<dbReference type="InterPro" id="IPR002403">
    <property type="entry name" value="Cyt_P450_E_grp-IV"/>
</dbReference>
<comment type="similarity">
    <text evidence="2">Belongs to the cytochrome P450 family.</text>
</comment>
<keyword evidence="6" id="KW-0560">Oxidoreductase</keyword>
<dbReference type="PANTHER" id="PTHR24304:SF2">
    <property type="entry name" value="24-HYDROXYCHOLESTEROL 7-ALPHA-HYDROXYLASE"/>
    <property type="match status" value="1"/>
</dbReference>
<dbReference type="GO" id="GO:0020037">
    <property type="term" value="F:heme binding"/>
    <property type="evidence" value="ECO:0007669"/>
    <property type="project" value="InterPro"/>
</dbReference>
<dbReference type="GO" id="GO:0005506">
    <property type="term" value="F:iron ion binding"/>
    <property type="evidence" value="ECO:0007669"/>
    <property type="project" value="InterPro"/>
</dbReference>
<dbReference type="InterPro" id="IPR036396">
    <property type="entry name" value="Cyt_P450_sf"/>
</dbReference>
<dbReference type="EMBL" id="JAGPYM010000066">
    <property type="protein sequence ID" value="KAH6869754.1"/>
    <property type="molecule type" value="Genomic_DNA"/>
</dbReference>
<evidence type="ECO:0000256" key="5">
    <source>
        <dbReference type="ARBA" id="ARBA00023004"/>
    </source>
</evidence>
<comment type="caution">
    <text evidence="8">The sequence shown here is derived from an EMBL/GenBank/DDBJ whole genome shotgun (WGS) entry which is preliminary data.</text>
</comment>
<keyword evidence="4 7" id="KW-0479">Metal-binding</keyword>
<evidence type="ECO:0000256" key="2">
    <source>
        <dbReference type="ARBA" id="ARBA00010617"/>
    </source>
</evidence>
<dbReference type="GO" id="GO:0004497">
    <property type="term" value="F:monooxygenase activity"/>
    <property type="evidence" value="ECO:0007669"/>
    <property type="project" value="UniProtKB-KW"/>
</dbReference>
<evidence type="ECO:0000256" key="7">
    <source>
        <dbReference type="PIRSR" id="PIRSR602403-1"/>
    </source>
</evidence>
<dbReference type="InterPro" id="IPR050529">
    <property type="entry name" value="CYP450_sterol_14alpha_dmase"/>
</dbReference>
<reference evidence="8 9" key="1">
    <citation type="journal article" date="2021" name="Nat. Commun.">
        <title>Genetic determinants of endophytism in the Arabidopsis root mycobiome.</title>
        <authorList>
            <person name="Mesny F."/>
            <person name="Miyauchi S."/>
            <person name="Thiergart T."/>
            <person name="Pickel B."/>
            <person name="Atanasova L."/>
            <person name="Karlsson M."/>
            <person name="Huettel B."/>
            <person name="Barry K.W."/>
            <person name="Haridas S."/>
            <person name="Chen C."/>
            <person name="Bauer D."/>
            <person name="Andreopoulos W."/>
            <person name="Pangilinan J."/>
            <person name="LaButti K."/>
            <person name="Riley R."/>
            <person name="Lipzen A."/>
            <person name="Clum A."/>
            <person name="Drula E."/>
            <person name="Henrissat B."/>
            <person name="Kohler A."/>
            <person name="Grigoriev I.V."/>
            <person name="Martin F.M."/>
            <person name="Hacquard S."/>
        </authorList>
    </citation>
    <scope>NUCLEOTIDE SEQUENCE [LARGE SCALE GENOMIC DNA]</scope>
    <source>
        <strain evidence="8 9">MPI-CAGE-CH-0241</strain>
    </source>
</reference>
<accession>A0A9P9AEJ0</accession>